<dbReference type="GO" id="GO:0008270">
    <property type="term" value="F:zinc ion binding"/>
    <property type="evidence" value="ECO:0007669"/>
    <property type="project" value="UniProtKB-KW"/>
</dbReference>
<dbReference type="GO" id="GO:0003676">
    <property type="term" value="F:nucleic acid binding"/>
    <property type="evidence" value="ECO:0007669"/>
    <property type="project" value="InterPro"/>
</dbReference>
<accession>A0A6L2JYC4</accession>
<dbReference type="InterPro" id="IPR036875">
    <property type="entry name" value="Znf_CCHC_sf"/>
</dbReference>
<dbReference type="Gene3D" id="4.10.60.10">
    <property type="entry name" value="Zinc finger, CCHC-type"/>
    <property type="match status" value="1"/>
</dbReference>
<name>A0A6L2JYC4_TANCI</name>
<gene>
    <name evidence="3" type="ORF">Tci_013658</name>
</gene>
<evidence type="ECO:0000256" key="1">
    <source>
        <dbReference type="PROSITE-ProRule" id="PRU00047"/>
    </source>
</evidence>
<dbReference type="EMBL" id="BKCJ010001469">
    <property type="protein sequence ID" value="GEU41680.1"/>
    <property type="molecule type" value="Genomic_DNA"/>
</dbReference>
<keyword evidence="1" id="KW-0479">Metal-binding</keyword>
<evidence type="ECO:0000313" key="3">
    <source>
        <dbReference type="EMBL" id="GEU41680.1"/>
    </source>
</evidence>
<feature type="domain" description="CCHC-type" evidence="2">
    <location>
        <begin position="73"/>
        <end position="87"/>
    </location>
</feature>
<keyword evidence="1" id="KW-0863">Zinc-finger</keyword>
<sequence>MLVTKESGKVTTMEALANNKTKSIRCNFQHIGKCAEKCRNFKRRGHQERDYMIPVLKVKSRSVVSGKKDEVICYGCEGLGHYKNNCPIVKFQKYVDKYRKGKARGDFSACHLISISSERPIGEK</sequence>
<dbReference type="PROSITE" id="PS50158">
    <property type="entry name" value="ZF_CCHC"/>
    <property type="match status" value="1"/>
</dbReference>
<reference evidence="3" key="1">
    <citation type="journal article" date="2019" name="Sci. Rep.">
        <title>Draft genome of Tanacetum cinerariifolium, the natural source of mosquito coil.</title>
        <authorList>
            <person name="Yamashiro T."/>
            <person name="Shiraishi A."/>
            <person name="Satake H."/>
            <person name="Nakayama K."/>
        </authorList>
    </citation>
    <scope>NUCLEOTIDE SEQUENCE</scope>
</reference>
<protein>
    <recommendedName>
        <fullName evidence="2">CCHC-type domain-containing protein</fullName>
    </recommendedName>
</protein>
<dbReference type="SUPFAM" id="SSF57756">
    <property type="entry name" value="Retrovirus zinc finger-like domains"/>
    <property type="match status" value="1"/>
</dbReference>
<proteinExistence type="predicted"/>
<organism evidence="3">
    <name type="scientific">Tanacetum cinerariifolium</name>
    <name type="common">Dalmatian daisy</name>
    <name type="synonym">Chrysanthemum cinerariifolium</name>
    <dbReference type="NCBI Taxonomy" id="118510"/>
    <lineage>
        <taxon>Eukaryota</taxon>
        <taxon>Viridiplantae</taxon>
        <taxon>Streptophyta</taxon>
        <taxon>Embryophyta</taxon>
        <taxon>Tracheophyta</taxon>
        <taxon>Spermatophyta</taxon>
        <taxon>Magnoliopsida</taxon>
        <taxon>eudicotyledons</taxon>
        <taxon>Gunneridae</taxon>
        <taxon>Pentapetalae</taxon>
        <taxon>asterids</taxon>
        <taxon>campanulids</taxon>
        <taxon>Asterales</taxon>
        <taxon>Asteraceae</taxon>
        <taxon>Asteroideae</taxon>
        <taxon>Anthemideae</taxon>
        <taxon>Anthemidinae</taxon>
        <taxon>Tanacetum</taxon>
    </lineage>
</organism>
<dbReference type="AlphaFoldDB" id="A0A6L2JYC4"/>
<dbReference type="InterPro" id="IPR001878">
    <property type="entry name" value="Znf_CCHC"/>
</dbReference>
<comment type="caution">
    <text evidence="3">The sequence shown here is derived from an EMBL/GenBank/DDBJ whole genome shotgun (WGS) entry which is preliminary data.</text>
</comment>
<evidence type="ECO:0000259" key="2">
    <source>
        <dbReference type="PROSITE" id="PS50158"/>
    </source>
</evidence>
<keyword evidence="1" id="KW-0862">Zinc</keyword>